<reference evidence="3 5" key="3">
    <citation type="journal article" date="2021" name="BMC Genomics">
        <title>Genome-resolved metagenome and metatranscriptome analyses of thermophilic composting reveal key bacterial players and their metabolic interactions.</title>
        <authorList>
            <person name="Braga L.P.P."/>
            <person name="Pereira R.V."/>
            <person name="Martins L.F."/>
            <person name="Moura L.M.S."/>
            <person name="Sanchez F.B."/>
            <person name="Patane J.S.L."/>
            <person name="da Silva A.M."/>
            <person name="Setubal J.C."/>
        </authorList>
    </citation>
    <scope>NUCLEOTIDE SEQUENCE [LARGE SCALE GENOMIC DNA]</scope>
    <source>
        <strain evidence="3">ZC4RG45</strain>
    </source>
</reference>
<feature type="domain" description="tRNA wybutosine-synthesis" evidence="1">
    <location>
        <begin position="183"/>
        <end position="234"/>
    </location>
</feature>
<reference evidence="3" key="1">
    <citation type="submission" date="2018-05" db="EMBL/GenBank/DDBJ databases">
        <authorList>
            <person name="Moura L."/>
            <person name="Setubal J.C."/>
        </authorList>
    </citation>
    <scope>NUCLEOTIDE SEQUENCE</scope>
    <source>
        <strain evidence="3">ZC4RG45</strain>
    </source>
</reference>
<evidence type="ECO:0000259" key="1">
    <source>
        <dbReference type="Pfam" id="PF08608"/>
    </source>
</evidence>
<evidence type="ECO:0000313" key="5">
    <source>
        <dbReference type="Proteomes" id="UP000249324"/>
    </source>
</evidence>
<dbReference type="InterPro" id="IPR013917">
    <property type="entry name" value="tRNA_wybutosine-synth"/>
</dbReference>
<dbReference type="EMBL" id="QGUI01000298">
    <property type="protein sequence ID" value="PZM97634.1"/>
    <property type="molecule type" value="Genomic_DNA"/>
</dbReference>
<dbReference type="InterPro" id="IPR017517">
    <property type="entry name" value="Maleyloyr_isom"/>
</dbReference>
<evidence type="ECO:0000259" key="2">
    <source>
        <dbReference type="Pfam" id="PF11716"/>
    </source>
</evidence>
<dbReference type="Pfam" id="PF11716">
    <property type="entry name" value="MDMPI_N"/>
    <property type="match status" value="1"/>
</dbReference>
<dbReference type="GO" id="GO:0046872">
    <property type="term" value="F:metal ion binding"/>
    <property type="evidence" value="ECO:0007669"/>
    <property type="project" value="InterPro"/>
</dbReference>
<name>A0A2W4JEP7_9PSEU</name>
<dbReference type="SUPFAM" id="SSF109854">
    <property type="entry name" value="DinB/YfiT-like putative metalloenzymes"/>
    <property type="match status" value="1"/>
</dbReference>
<comment type="caution">
    <text evidence="4">The sequence shown here is derived from an EMBL/GenBank/DDBJ whole genome shotgun (WGS) entry which is preliminary data.</text>
</comment>
<dbReference type="AlphaFoldDB" id="A0A2W4JEP7"/>
<sequence length="263" mass="28857">MVDVAAVVRDFEAEAAELDGVVNRLTPEQWQLATPAPGWTIAHQIAHLAWTDEIAVVAVTEPERFSTMAERAAENVDEYADRSAHEGAKAPPEELLARWRASRRKLADALLALPAGRKIQWFGPPMSAASMATARLMETWAHGQDVVDTLGIERVPTERLRHVVHIAVRTRDFAYSINGLTPPGEQFRVELTGPTGQVWTWGPEDAGQRVTGNALDFALLATQRRHRDDCAVHAVGPDAERWLEIAQAFAGPPGKGRQPGQFA</sequence>
<dbReference type="EMBL" id="QGUI02000060">
    <property type="protein sequence ID" value="MFO7191931.1"/>
    <property type="molecule type" value="Genomic_DNA"/>
</dbReference>
<dbReference type="NCBIfam" id="TIGR03084">
    <property type="entry name" value="TIGR03084 family metal-binding protein"/>
    <property type="match status" value="1"/>
</dbReference>
<evidence type="ECO:0000313" key="4">
    <source>
        <dbReference type="EMBL" id="PZM97634.1"/>
    </source>
</evidence>
<reference evidence="4" key="2">
    <citation type="submission" date="2018-05" db="EMBL/GenBank/DDBJ databases">
        <authorList>
            <person name="Lanie J.A."/>
            <person name="Ng W.-L."/>
            <person name="Kazmierczak K.M."/>
            <person name="Andrzejewski T.M."/>
            <person name="Davidsen T.M."/>
            <person name="Wayne K.J."/>
            <person name="Tettelin H."/>
            <person name="Glass J.I."/>
            <person name="Rusch D."/>
            <person name="Podicherti R."/>
            <person name="Tsui H.-C.T."/>
            <person name="Winkler M.E."/>
        </authorList>
    </citation>
    <scope>NUCLEOTIDE SEQUENCE</scope>
    <source>
        <strain evidence="4">ZC4RG45</strain>
    </source>
</reference>
<dbReference type="Pfam" id="PF08608">
    <property type="entry name" value="Wyosine_form"/>
    <property type="match status" value="1"/>
</dbReference>
<proteinExistence type="predicted"/>
<dbReference type="Gene3D" id="1.20.120.450">
    <property type="entry name" value="dinb family like domain"/>
    <property type="match status" value="1"/>
</dbReference>
<protein>
    <submittedName>
        <fullName evidence="3">TIGR03084 family metal-binding protein</fullName>
    </submittedName>
    <submittedName>
        <fullName evidence="4">TIGR03084 family protein</fullName>
    </submittedName>
</protein>
<dbReference type="InterPro" id="IPR034660">
    <property type="entry name" value="DinB/YfiT-like"/>
</dbReference>
<dbReference type="InterPro" id="IPR024344">
    <property type="entry name" value="MDMPI_metal-binding"/>
</dbReference>
<feature type="domain" description="Mycothiol-dependent maleylpyruvate isomerase metal-binding" evidence="2">
    <location>
        <begin position="11"/>
        <end position="146"/>
    </location>
</feature>
<organism evidence="4">
    <name type="scientific">Thermocrispum agreste</name>
    <dbReference type="NCBI Taxonomy" id="37925"/>
    <lineage>
        <taxon>Bacteria</taxon>
        <taxon>Bacillati</taxon>
        <taxon>Actinomycetota</taxon>
        <taxon>Actinomycetes</taxon>
        <taxon>Pseudonocardiales</taxon>
        <taxon>Pseudonocardiaceae</taxon>
        <taxon>Thermocrispum</taxon>
    </lineage>
</organism>
<reference evidence="3" key="4">
    <citation type="submission" date="2023-08" db="EMBL/GenBank/DDBJ databases">
        <authorList>
            <person name="Guima S.E.S."/>
            <person name="Martins L.F."/>
            <person name="Silva A.M."/>
            <person name="Setubal J.C."/>
        </authorList>
    </citation>
    <scope>NUCLEOTIDE SEQUENCE</scope>
    <source>
        <strain evidence="3">ZC4RG45</strain>
    </source>
</reference>
<dbReference type="NCBIfam" id="TIGR03083">
    <property type="entry name" value="maleylpyruvate isomerase family mycothiol-dependent enzyme"/>
    <property type="match status" value="1"/>
</dbReference>
<dbReference type="STRING" id="1111738.GCA_000427905_02052"/>
<dbReference type="InterPro" id="IPR017518">
    <property type="entry name" value="CHP03084"/>
</dbReference>
<dbReference type="Proteomes" id="UP000249324">
    <property type="component" value="Unassembled WGS sequence"/>
</dbReference>
<evidence type="ECO:0000313" key="3">
    <source>
        <dbReference type="EMBL" id="MFO7191931.1"/>
    </source>
</evidence>
<accession>A0A2W4JEP7</accession>
<gene>
    <name evidence="3" type="ORF">DIU77_006775</name>
    <name evidence="4" type="ORF">DIU77_08995</name>
</gene>